<reference evidence="1" key="1">
    <citation type="submission" date="2022-04" db="EMBL/GenBank/DDBJ databases">
        <title>Genome of the entomopathogenic fungus Entomophthora muscae.</title>
        <authorList>
            <person name="Elya C."/>
            <person name="Lovett B.R."/>
            <person name="Lee E."/>
            <person name="Macias A.M."/>
            <person name="Hajek A.E."/>
            <person name="De Bivort B.L."/>
            <person name="Kasson M.T."/>
            <person name="De Fine Licht H.H."/>
            <person name="Stajich J.E."/>
        </authorList>
    </citation>
    <scope>NUCLEOTIDE SEQUENCE</scope>
    <source>
        <strain evidence="1">Berkeley</strain>
    </source>
</reference>
<dbReference type="EMBL" id="QTSX02000117">
    <property type="protein sequence ID" value="KAJ9088452.1"/>
    <property type="molecule type" value="Genomic_DNA"/>
</dbReference>
<protein>
    <submittedName>
        <fullName evidence="1">Uncharacterized protein</fullName>
    </submittedName>
</protein>
<accession>A0ACC2UNU6</accession>
<organism evidence="1 2">
    <name type="scientific">Entomophthora muscae</name>
    <dbReference type="NCBI Taxonomy" id="34485"/>
    <lineage>
        <taxon>Eukaryota</taxon>
        <taxon>Fungi</taxon>
        <taxon>Fungi incertae sedis</taxon>
        <taxon>Zoopagomycota</taxon>
        <taxon>Entomophthoromycotina</taxon>
        <taxon>Entomophthoromycetes</taxon>
        <taxon>Entomophthorales</taxon>
        <taxon>Entomophthoraceae</taxon>
        <taxon>Entomophthora</taxon>
    </lineage>
</organism>
<keyword evidence="2" id="KW-1185">Reference proteome</keyword>
<name>A0ACC2UNU6_9FUNG</name>
<comment type="caution">
    <text evidence="1">The sequence shown here is derived from an EMBL/GenBank/DDBJ whole genome shotgun (WGS) entry which is preliminary data.</text>
</comment>
<evidence type="ECO:0000313" key="1">
    <source>
        <dbReference type="EMBL" id="KAJ9088452.1"/>
    </source>
</evidence>
<evidence type="ECO:0000313" key="2">
    <source>
        <dbReference type="Proteomes" id="UP001165960"/>
    </source>
</evidence>
<proteinExistence type="predicted"/>
<gene>
    <name evidence="1" type="ORF">DSO57_1022933</name>
</gene>
<sequence length="117" mass="13188">MFVGLKRSRDMADKILRDIDNEVSPHSSKSYHELNRETFMNDISILELNPSPQELPCVNQGRQEPARPTVGPNPRLPEMLCPDHERQEPVSLLSIETESSISTLETPESNPDPPKAN</sequence>
<dbReference type="Proteomes" id="UP001165960">
    <property type="component" value="Unassembled WGS sequence"/>
</dbReference>